<dbReference type="InterPro" id="IPR011009">
    <property type="entry name" value="Kinase-like_dom_sf"/>
</dbReference>
<dbReference type="Pfam" id="PF01636">
    <property type="entry name" value="APH"/>
    <property type="match status" value="1"/>
</dbReference>
<dbReference type="AlphaFoldDB" id="A0A084G9T3"/>
<proteinExistence type="predicted"/>
<dbReference type="InterPro" id="IPR002575">
    <property type="entry name" value="Aminoglycoside_PTrfase"/>
</dbReference>
<dbReference type="Proteomes" id="UP000028545">
    <property type="component" value="Unassembled WGS sequence"/>
</dbReference>
<evidence type="ECO:0000313" key="3">
    <source>
        <dbReference type="Proteomes" id="UP000028545"/>
    </source>
</evidence>
<dbReference type="PANTHER" id="PTHR21310">
    <property type="entry name" value="AMINOGLYCOSIDE PHOSPHOTRANSFERASE-RELATED-RELATED"/>
    <property type="match status" value="1"/>
</dbReference>
<dbReference type="VEuPathDB" id="FungiDB:SAPIO_CDS3853"/>
<name>A0A084G9T3_PSEDA</name>
<dbReference type="EMBL" id="JOWA01000089">
    <property type="protein sequence ID" value="KEZ44095.1"/>
    <property type="molecule type" value="Genomic_DNA"/>
</dbReference>
<dbReference type="OMA" id="CHENADQ"/>
<dbReference type="KEGG" id="sapo:SAPIO_CDS3853"/>
<organism evidence="2 3">
    <name type="scientific">Pseudallescheria apiosperma</name>
    <name type="common">Scedosporium apiospermum</name>
    <dbReference type="NCBI Taxonomy" id="563466"/>
    <lineage>
        <taxon>Eukaryota</taxon>
        <taxon>Fungi</taxon>
        <taxon>Dikarya</taxon>
        <taxon>Ascomycota</taxon>
        <taxon>Pezizomycotina</taxon>
        <taxon>Sordariomycetes</taxon>
        <taxon>Hypocreomycetidae</taxon>
        <taxon>Microascales</taxon>
        <taxon>Microascaceae</taxon>
        <taxon>Scedosporium</taxon>
    </lineage>
</organism>
<keyword evidence="3" id="KW-1185">Reference proteome</keyword>
<dbReference type="Gene3D" id="3.90.1200.10">
    <property type="match status" value="1"/>
</dbReference>
<reference evidence="2 3" key="1">
    <citation type="journal article" date="2014" name="Genome Announc.">
        <title>Draft genome sequence of the pathogenic fungus Scedosporium apiospermum.</title>
        <authorList>
            <person name="Vandeputte P."/>
            <person name="Ghamrawi S."/>
            <person name="Rechenmann M."/>
            <person name="Iltis A."/>
            <person name="Giraud S."/>
            <person name="Fleury M."/>
            <person name="Thornton C."/>
            <person name="Delhaes L."/>
            <person name="Meyer W."/>
            <person name="Papon N."/>
            <person name="Bouchara J.P."/>
        </authorList>
    </citation>
    <scope>NUCLEOTIDE SEQUENCE [LARGE SCALE GENOMIC DNA]</scope>
    <source>
        <strain evidence="2 3">IHEM 14462</strain>
    </source>
</reference>
<dbReference type="SUPFAM" id="SSF56112">
    <property type="entry name" value="Protein kinase-like (PK-like)"/>
    <property type="match status" value="1"/>
</dbReference>
<sequence>MVQFREKGSPLPDPDSQLYRAFAGAHPGIVVRHEYHGTVGALKAYSMPRLQGDTVVEAWRSFELEPDRRLVLAEDLAKFYVRSLQVARDSINIGPEERGPIARTCLGRLDNLRNTLPDRFQPAVEYVQNHMDAFFDPDTSSALVPIHGDLSLLNILVNQDTGNLTGVIDTAELSVLPFGFDFYAMDNIVGERSPEGWIEHDNALEVRDHF</sequence>
<comment type="caution">
    <text evidence="2">The sequence shown here is derived from an EMBL/GenBank/DDBJ whole genome shotgun (WGS) entry which is preliminary data.</text>
</comment>
<feature type="domain" description="Aminoglycoside phosphotransferase" evidence="1">
    <location>
        <begin position="37"/>
        <end position="197"/>
    </location>
</feature>
<dbReference type="HOGENOM" id="CLU_1310736_0_0_1"/>
<dbReference type="GeneID" id="27722925"/>
<dbReference type="OrthoDB" id="5598852at2759"/>
<evidence type="ECO:0000259" key="1">
    <source>
        <dbReference type="Pfam" id="PF01636"/>
    </source>
</evidence>
<dbReference type="InterPro" id="IPR051678">
    <property type="entry name" value="AGP_Transferase"/>
</dbReference>
<dbReference type="RefSeq" id="XP_016643894.1">
    <property type="nucleotide sequence ID" value="XM_016786551.1"/>
</dbReference>
<accession>A0A084G9T3</accession>
<dbReference type="PANTHER" id="PTHR21310:SF15">
    <property type="entry name" value="AMINOGLYCOSIDE PHOSPHOTRANSFERASE DOMAIN-CONTAINING PROTEIN"/>
    <property type="match status" value="1"/>
</dbReference>
<gene>
    <name evidence="2" type="ORF">SAPIO_CDS3853</name>
</gene>
<evidence type="ECO:0000313" key="2">
    <source>
        <dbReference type="EMBL" id="KEZ44095.1"/>
    </source>
</evidence>
<protein>
    <recommendedName>
        <fullName evidence="1">Aminoglycoside phosphotransferase domain-containing protein</fullName>
    </recommendedName>
</protein>